<dbReference type="SUPFAM" id="SSF54928">
    <property type="entry name" value="RNA-binding domain, RBD"/>
    <property type="match status" value="1"/>
</dbReference>
<feature type="region of interest" description="Disordered" evidence="1">
    <location>
        <begin position="37"/>
        <end position="57"/>
    </location>
</feature>
<dbReference type="InterPro" id="IPR007201">
    <property type="entry name" value="Mei2-like_Rrm_C"/>
</dbReference>
<name>A0A7S2M4C6_9DINO</name>
<proteinExistence type="predicted"/>
<organism evidence="3">
    <name type="scientific">Zooxanthella nutricula</name>
    <dbReference type="NCBI Taxonomy" id="1333877"/>
    <lineage>
        <taxon>Eukaryota</taxon>
        <taxon>Sar</taxon>
        <taxon>Alveolata</taxon>
        <taxon>Dinophyceae</taxon>
        <taxon>Peridiniales</taxon>
        <taxon>Peridiniales incertae sedis</taxon>
        <taxon>Zooxanthella</taxon>
    </lineage>
</organism>
<gene>
    <name evidence="3" type="ORF">BRAN1462_LOCUS47094</name>
</gene>
<dbReference type="GO" id="GO:0003676">
    <property type="term" value="F:nucleic acid binding"/>
    <property type="evidence" value="ECO:0007669"/>
    <property type="project" value="InterPro"/>
</dbReference>
<accession>A0A7S2M4C6</accession>
<protein>
    <recommendedName>
        <fullName evidence="2">Mei2-like C-terminal RNA recognition motif domain-containing protein</fullName>
    </recommendedName>
</protein>
<feature type="region of interest" description="Disordered" evidence="1">
    <location>
        <begin position="324"/>
        <end position="343"/>
    </location>
</feature>
<dbReference type="Pfam" id="PF04059">
    <property type="entry name" value="RRM_2"/>
    <property type="match status" value="1"/>
</dbReference>
<dbReference type="AlphaFoldDB" id="A0A7S2M4C6"/>
<reference evidence="3" key="1">
    <citation type="submission" date="2021-01" db="EMBL/GenBank/DDBJ databases">
        <authorList>
            <person name="Corre E."/>
            <person name="Pelletier E."/>
            <person name="Niang G."/>
            <person name="Scheremetjew M."/>
            <person name="Finn R."/>
            <person name="Kale V."/>
            <person name="Holt S."/>
            <person name="Cochrane G."/>
            <person name="Meng A."/>
            <person name="Brown T."/>
            <person name="Cohen L."/>
        </authorList>
    </citation>
    <scope>NUCLEOTIDE SEQUENCE</scope>
    <source>
        <strain evidence="3">RCC3387</strain>
    </source>
</reference>
<evidence type="ECO:0000259" key="2">
    <source>
        <dbReference type="Pfam" id="PF04059"/>
    </source>
</evidence>
<evidence type="ECO:0000256" key="1">
    <source>
        <dbReference type="SAM" id="MobiDB-lite"/>
    </source>
</evidence>
<dbReference type="EMBL" id="HBGW01073914">
    <property type="protein sequence ID" value="CAD9624780.1"/>
    <property type="molecule type" value="Transcribed_RNA"/>
</dbReference>
<dbReference type="InterPro" id="IPR035979">
    <property type="entry name" value="RBD_domain_sf"/>
</dbReference>
<sequence length="343" mass="37268">MRGAMEVGPSLILPNLRPDVKLVVKNTFFDVGDSTPPARSTLARSASMPSLVGSPITDSPRAVVKIDRRPSKSRTMASPACLLGFQEVRRRDSSEDEEEDVALGCEMPNQVGTPDAADATSSNCNTSFVSASDSGKHSDLECTPTEGYVQKGLPMACNGIDGSFDEHHDRREDAADHLGDCLPSGGRTTVMVRNLPEGLSRKMLEDIFNGQGFAGLYDFVYVPSDLSTHIAFEYCFVNLVSGGAADVFFWHFQGFKSWPVANASNKKAAVHWSTCLQGLPALIERYRNSPLMHPCVPDSLKPAVYHGGDRIAFPVPTAAVRAPRVRRSATQQRDKPRSTVLRA</sequence>
<feature type="domain" description="Mei2-like C-terminal RNA recognition motif" evidence="2">
    <location>
        <begin position="187"/>
        <end position="286"/>
    </location>
</feature>
<evidence type="ECO:0000313" key="3">
    <source>
        <dbReference type="EMBL" id="CAD9624780.1"/>
    </source>
</evidence>